<dbReference type="EMBL" id="JACVVK020000065">
    <property type="protein sequence ID" value="KAK7496658.1"/>
    <property type="molecule type" value="Genomic_DNA"/>
</dbReference>
<reference evidence="3 4" key="1">
    <citation type="journal article" date="2023" name="Sci. Data">
        <title>Genome assembly of the Korean intertidal mud-creeper Batillaria attramentaria.</title>
        <authorList>
            <person name="Patra A.K."/>
            <person name="Ho P.T."/>
            <person name="Jun S."/>
            <person name="Lee S.J."/>
            <person name="Kim Y."/>
            <person name="Won Y.J."/>
        </authorList>
    </citation>
    <scope>NUCLEOTIDE SEQUENCE [LARGE SCALE GENOMIC DNA]</scope>
    <source>
        <strain evidence="3">Wonlab-2016</strain>
    </source>
</reference>
<evidence type="ECO:0000313" key="3">
    <source>
        <dbReference type="EMBL" id="KAK7496658.1"/>
    </source>
</evidence>
<dbReference type="AlphaFoldDB" id="A0ABD0LBA6"/>
<protein>
    <recommendedName>
        <fullName evidence="2">Fibrinogen C-terminal domain-containing protein</fullName>
    </recommendedName>
</protein>
<name>A0ABD0LBA6_9CAEN</name>
<dbReference type="Gene3D" id="2.10.25.10">
    <property type="entry name" value="Laminin"/>
    <property type="match status" value="1"/>
</dbReference>
<evidence type="ECO:0000259" key="2">
    <source>
        <dbReference type="PROSITE" id="PS51406"/>
    </source>
</evidence>
<dbReference type="Proteomes" id="UP001519460">
    <property type="component" value="Unassembled WGS sequence"/>
</dbReference>
<evidence type="ECO:0000256" key="1">
    <source>
        <dbReference type="SAM" id="MobiDB-lite"/>
    </source>
</evidence>
<gene>
    <name evidence="3" type="ORF">BaRGS_00012065</name>
</gene>
<dbReference type="Pfam" id="PF00147">
    <property type="entry name" value="Fibrinogen_C"/>
    <property type="match status" value="1"/>
</dbReference>
<dbReference type="InterPro" id="IPR036056">
    <property type="entry name" value="Fibrinogen-like_C"/>
</dbReference>
<dbReference type="Gene3D" id="3.90.215.10">
    <property type="entry name" value="Gamma Fibrinogen, chain A, domain 1"/>
    <property type="match status" value="1"/>
</dbReference>
<keyword evidence="4" id="KW-1185">Reference proteome</keyword>
<dbReference type="PANTHER" id="PTHR19143">
    <property type="entry name" value="FIBRINOGEN/TENASCIN/ANGIOPOEITIN"/>
    <property type="match status" value="1"/>
</dbReference>
<accession>A0ABD0LBA6</accession>
<dbReference type="InterPro" id="IPR002181">
    <property type="entry name" value="Fibrinogen_a/b/g_C_dom"/>
</dbReference>
<feature type="region of interest" description="Disordered" evidence="1">
    <location>
        <begin position="31"/>
        <end position="50"/>
    </location>
</feature>
<feature type="compositionally biased region" description="Low complexity" evidence="1">
    <location>
        <begin position="38"/>
        <end position="50"/>
    </location>
</feature>
<dbReference type="InterPro" id="IPR014716">
    <property type="entry name" value="Fibrinogen_a/b/g_C_1"/>
</dbReference>
<dbReference type="SMART" id="SM00186">
    <property type="entry name" value="FBG"/>
    <property type="match status" value="1"/>
</dbReference>
<proteinExistence type="predicted"/>
<organism evidence="3 4">
    <name type="scientific">Batillaria attramentaria</name>
    <dbReference type="NCBI Taxonomy" id="370345"/>
    <lineage>
        <taxon>Eukaryota</taxon>
        <taxon>Metazoa</taxon>
        <taxon>Spiralia</taxon>
        <taxon>Lophotrochozoa</taxon>
        <taxon>Mollusca</taxon>
        <taxon>Gastropoda</taxon>
        <taxon>Caenogastropoda</taxon>
        <taxon>Sorbeoconcha</taxon>
        <taxon>Cerithioidea</taxon>
        <taxon>Batillariidae</taxon>
        <taxon>Batillaria</taxon>
    </lineage>
</organism>
<dbReference type="InterPro" id="IPR050373">
    <property type="entry name" value="Fibrinogen_C-term_domain"/>
</dbReference>
<dbReference type="PROSITE" id="PS51406">
    <property type="entry name" value="FIBRINOGEN_C_2"/>
    <property type="match status" value="1"/>
</dbReference>
<evidence type="ECO:0000313" key="4">
    <source>
        <dbReference type="Proteomes" id="UP001519460"/>
    </source>
</evidence>
<comment type="caution">
    <text evidence="3">The sequence shown here is derived from an EMBL/GenBank/DDBJ whole genome shotgun (WGS) entry which is preliminary data.</text>
</comment>
<feature type="domain" description="Fibrinogen C-terminal" evidence="2">
    <location>
        <begin position="76"/>
        <end position="258"/>
    </location>
</feature>
<sequence>MRALLFPLWIPKDVPELIFFTTLSLYIEPEPPEEKTTATKTSEATTTEAETTELVCQNGGTPLIESCKCPPQYSGRECERLVRDCSEVFENGYTNASSDGFYFIQPITAPSPIKVRCQFAWDVGVTYTYYRPSDSDFNKNWTELKNGFGDPENNNYFIGLENMHHVLRQGSYLLHIYFTHGNNIAGSAFYNNFAVASEADFYRVSYDSFETVPERPAENGFSSNEPVLFSAPGQDTNGCASSNGGESGWYGADCSTNNGLFASTLQWPVGCHLESLYMLEFNLMRQTPLYE</sequence>
<dbReference type="SUPFAM" id="SSF56496">
    <property type="entry name" value="Fibrinogen C-terminal domain-like"/>
    <property type="match status" value="1"/>
</dbReference>